<keyword evidence="5 7" id="KW-1133">Transmembrane helix</keyword>
<dbReference type="GO" id="GO:0005886">
    <property type="term" value="C:plasma membrane"/>
    <property type="evidence" value="ECO:0007669"/>
    <property type="project" value="UniProtKB-SubCell"/>
</dbReference>
<keyword evidence="6 7" id="KW-0472">Membrane</keyword>
<dbReference type="PANTHER" id="PTHR34582">
    <property type="entry name" value="UPF0702 TRANSMEMBRANE PROTEIN YCAP"/>
    <property type="match status" value="1"/>
</dbReference>
<keyword evidence="4 7" id="KW-0812">Transmembrane</keyword>
<evidence type="ECO:0000256" key="1">
    <source>
        <dbReference type="ARBA" id="ARBA00004651"/>
    </source>
</evidence>
<name>A0A5J4JK82_9BACI</name>
<dbReference type="RefSeq" id="WP_371862187.1">
    <property type="nucleotide sequence ID" value="NZ_BKZP01000032.1"/>
</dbReference>
<evidence type="ECO:0000256" key="7">
    <source>
        <dbReference type="SAM" id="Phobius"/>
    </source>
</evidence>
<organism evidence="9 10">
    <name type="scientific">Weizmannia acidilactici</name>
    <dbReference type="NCBI Taxonomy" id="2607726"/>
    <lineage>
        <taxon>Bacteria</taxon>
        <taxon>Bacillati</taxon>
        <taxon>Bacillota</taxon>
        <taxon>Bacilli</taxon>
        <taxon>Bacillales</taxon>
        <taxon>Bacillaceae</taxon>
        <taxon>Heyndrickxia</taxon>
    </lineage>
</organism>
<gene>
    <name evidence="9" type="ORF">BpJC7_22610</name>
</gene>
<evidence type="ECO:0000256" key="5">
    <source>
        <dbReference type="ARBA" id="ARBA00022989"/>
    </source>
</evidence>
<comment type="caution">
    <text evidence="9">The sequence shown here is derived from an EMBL/GenBank/DDBJ whole genome shotgun (WGS) entry which is preliminary data.</text>
</comment>
<evidence type="ECO:0000256" key="3">
    <source>
        <dbReference type="ARBA" id="ARBA00022475"/>
    </source>
</evidence>
<evidence type="ECO:0000256" key="4">
    <source>
        <dbReference type="ARBA" id="ARBA00022692"/>
    </source>
</evidence>
<dbReference type="Gene3D" id="3.30.240.20">
    <property type="entry name" value="bsu07140 like domains"/>
    <property type="match status" value="1"/>
</dbReference>
<comment type="subcellular location">
    <subcellularLocation>
        <location evidence="1">Cell membrane</location>
        <topology evidence="1">Multi-pass membrane protein</topology>
    </subcellularLocation>
</comment>
<evidence type="ECO:0000259" key="8">
    <source>
        <dbReference type="Pfam" id="PF04239"/>
    </source>
</evidence>
<evidence type="ECO:0000313" key="9">
    <source>
        <dbReference type="EMBL" id="GER70958.1"/>
    </source>
</evidence>
<dbReference type="InterPro" id="IPR023090">
    <property type="entry name" value="UPF0702_alpha/beta_dom_sf"/>
</dbReference>
<evidence type="ECO:0000256" key="6">
    <source>
        <dbReference type="ARBA" id="ARBA00023136"/>
    </source>
</evidence>
<dbReference type="AlphaFoldDB" id="A0A5J4JK82"/>
<dbReference type="PANTHER" id="PTHR34582:SF5">
    <property type="entry name" value="UPF0702 TRANSMEMBRANE PROTEIN YETF"/>
    <property type="match status" value="1"/>
</dbReference>
<keyword evidence="10" id="KW-1185">Reference proteome</keyword>
<dbReference type="EMBL" id="BKZQ01000031">
    <property type="protein sequence ID" value="GER70958.1"/>
    <property type="molecule type" value="Genomic_DNA"/>
</dbReference>
<feature type="domain" description="YetF C-terminal" evidence="8">
    <location>
        <begin position="54"/>
        <end position="87"/>
    </location>
</feature>
<evidence type="ECO:0000256" key="2">
    <source>
        <dbReference type="ARBA" id="ARBA00006448"/>
    </source>
</evidence>
<sequence length="89" mass="10079">MISQLRLLDFVIASIIGNIIAHPLSNPHLSLKGSLGTTIVLVIMYLGGVFIMLKWPWFRKLINHRPITIVQNGEILYKGLKKARIFIDV</sequence>
<comment type="similarity">
    <text evidence="2">Belongs to the UPF0702 family.</text>
</comment>
<accession>A0A5J4JK82</accession>
<keyword evidence="3" id="KW-1003">Cell membrane</keyword>
<proteinExistence type="inferred from homology"/>
<feature type="transmembrane region" description="Helical" evidence="7">
    <location>
        <begin position="7"/>
        <end position="24"/>
    </location>
</feature>
<dbReference type="InterPro" id="IPR007353">
    <property type="entry name" value="DUF421"/>
</dbReference>
<evidence type="ECO:0000313" key="10">
    <source>
        <dbReference type="Proteomes" id="UP000391919"/>
    </source>
</evidence>
<dbReference type="Pfam" id="PF04239">
    <property type="entry name" value="DUF421"/>
    <property type="match status" value="1"/>
</dbReference>
<feature type="transmembrane region" description="Helical" evidence="7">
    <location>
        <begin position="36"/>
        <end position="55"/>
    </location>
</feature>
<protein>
    <recommendedName>
        <fullName evidence="8">YetF C-terminal domain-containing protein</fullName>
    </recommendedName>
</protein>
<reference evidence="9 10" key="1">
    <citation type="submission" date="2019-09" db="EMBL/GenBank/DDBJ databases">
        <title>Draft genome sequence of Bacillus sp. JC-7.</title>
        <authorList>
            <person name="Tanaka N."/>
            <person name="Shiwa Y."/>
            <person name="Fujita N."/>
            <person name="Tanasupawat S."/>
        </authorList>
    </citation>
    <scope>NUCLEOTIDE SEQUENCE [LARGE SCALE GENOMIC DNA]</scope>
    <source>
        <strain evidence="9 10">JC-7</strain>
    </source>
</reference>
<dbReference type="Proteomes" id="UP000391919">
    <property type="component" value="Unassembled WGS sequence"/>
</dbReference>